<reference evidence="1 2" key="1">
    <citation type="submission" date="2019-03" db="EMBL/GenBank/DDBJ databases">
        <title>Draft genome sequences of novel Actinobacteria.</title>
        <authorList>
            <person name="Sahin N."/>
            <person name="Ay H."/>
            <person name="Saygin H."/>
        </authorList>
    </citation>
    <scope>NUCLEOTIDE SEQUENCE [LARGE SCALE GENOMIC DNA]</scope>
    <source>
        <strain evidence="1 2">DSM 45347</strain>
    </source>
</reference>
<evidence type="ECO:0000313" key="2">
    <source>
        <dbReference type="Proteomes" id="UP000295431"/>
    </source>
</evidence>
<dbReference type="Proteomes" id="UP000295431">
    <property type="component" value="Unassembled WGS sequence"/>
</dbReference>
<evidence type="ECO:0000313" key="1">
    <source>
        <dbReference type="EMBL" id="TDC18188.1"/>
    </source>
</evidence>
<name>A0A4R4P6R2_9ACTN</name>
<organism evidence="1 2">
    <name type="scientific">Actinomadura bangladeshensis</name>
    <dbReference type="NCBI Taxonomy" id="453573"/>
    <lineage>
        <taxon>Bacteria</taxon>
        <taxon>Bacillati</taxon>
        <taxon>Actinomycetota</taxon>
        <taxon>Actinomycetes</taxon>
        <taxon>Streptosporangiales</taxon>
        <taxon>Thermomonosporaceae</taxon>
        <taxon>Actinomadura</taxon>
    </lineage>
</organism>
<dbReference type="AlphaFoldDB" id="A0A4R4P6R2"/>
<sequence length="76" mass="7650">MDAGAAGGREDVGRRGLRCRRRAGGGDLAPEGADVVELGDDDLDLIVGAMAPGSGFVCSVTSGDAIGKPAEECFRV</sequence>
<keyword evidence="2" id="KW-1185">Reference proteome</keyword>
<dbReference type="EMBL" id="SMJW01000022">
    <property type="protein sequence ID" value="TDC18188.1"/>
    <property type="molecule type" value="Genomic_DNA"/>
</dbReference>
<comment type="caution">
    <text evidence="1">The sequence shown here is derived from an EMBL/GenBank/DDBJ whole genome shotgun (WGS) entry which is preliminary data.</text>
</comment>
<dbReference type="RefSeq" id="WP_131938149.1">
    <property type="nucleotide sequence ID" value="NZ_BAAAMX010000059.1"/>
</dbReference>
<protein>
    <submittedName>
        <fullName evidence="1">Uncharacterized protein</fullName>
    </submittedName>
</protein>
<proteinExistence type="predicted"/>
<gene>
    <name evidence="1" type="ORF">E1284_06900</name>
</gene>
<accession>A0A4R4P6R2</accession>